<name>A0A2N0X8U2_9CORY</name>
<dbReference type="PANTHER" id="PTHR47649:SF1">
    <property type="entry name" value="RIBONUCLEASE D"/>
    <property type="match status" value="1"/>
</dbReference>
<dbReference type="InterPro" id="IPR002121">
    <property type="entry name" value="HRDC_dom"/>
</dbReference>
<evidence type="ECO:0000313" key="3">
    <source>
        <dbReference type="Proteomes" id="UP000233249"/>
    </source>
</evidence>
<accession>A0A2N0X8U2</accession>
<dbReference type="EMBL" id="PJAF01000007">
    <property type="protein sequence ID" value="PKF69114.1"/>
    <property type="molecule type" value="Genomic_DNA"/>
</dbReference>
<protein>
    <submittedName>
        <fullName evidence="2">Ribonuclease D</fullName>
    </submittedName>
</protein>
<dbReference type="InterPro" id="IPR041605">
    <property type="entry name" value="Exo_C"/>
</dbReference>
<dbReference type="GO" id="GO:0006139">
    <property type="term" value="P:nucleobase-containing compound metabolic process"/>
    <property type="evidence" value="ECO:0007669"/>
    <property type="project" value="InterPro"/>
</dbReference>
<reference evidence="2 3" key="1">
    <citation type="submission" date="2017-12" db="EMBL/GenBank/DDBJ databases">
        <title>Corynebacterium mastitidis 16-1433 Genome.</title>
        <authorList>
            <person name="Gulvik C.A."/>
        </authorList>
    </citation>
    <scope>NUCLEOTIDE SEQUENCE [LARGE SCALE GENOMIC DNA]</scope>
    <source>
        <strain evidence="2 3">16-1433</strain>
    </source>
</reference>
<dbReference type="SUPFAM" id="SSF53098">
    <property type="entry name" value="Ribonuclease H-like"/>
    <property type="match status" value="1"/>
</dbReference>
<dbReference type="STRING" id="1121365.GCA_000375365_00007"/>
<dbReference type="SMART" id="SM00474">
    <property type="entry name" value="35EXOc"/>
    <property type="match status" value="1"/>
</dbReference>
<gene>
    <name evidence="2" type="ORF">CXB45_03840</name>
</gene>
<dbReference type="Gene3D" id="1.10.150.80">
    <property type="entry name" value="HRDC domain"/>
    <property type="match status" value="2"/>
</dbReference>
<dbReference type="SMART" id="SM00341">
    <property type="entry name" value="HRDC"/>
    <property type="match status" value="1"/>
</dbReference>
<sequence>MTATALLIPREGTPDLASSPQGFARAAEALSRGRGPFAIDTERASAYRYDDRVFLLQVRRAGAGTFLFAPEGHRAELRRCLEPVLGGAEWVLHAAPSDLPSLHALGLRPATLFDTELAGRLAGFERVNLAAMVEELCGYALAKGHGAEDWSRTPLPQDWLDYAALDVELLLDLAEALAEILDRQGKLSWLEQDCAAMLAAPAPQRGWSSLKGLGRLRQPRQRAQARGLWRAREALAARLDTAPGTLLPDRVLLALAADPPATPGRLWQVPGYSRRHDAHRHTWMTALAEGRALGPADYPPDPAPSPVPPHGRWPQVAPAAAEALAAAKEAYRLRGRELGTPPENLLRPKTLRAVTWAAVEEGRLRDAADLRRALRKEGARPWQADLACAVLGPLWWA</sequence>
<dbReference type="SUPFAM" id="SSF47819">
    <property type="entry name" value="HRDC-like"/>
    <property type="match status" value="1"/>
</dbReference>
<feature type="domain" description="HRDC" evidence="1">
    <location>
        <begin position="218"/>
        <end position="297"/>
    </location>
</feature>
<dbReference type="Pfam" id="PF00570">
    <property type="entry name" value="HRDC"/>
    <property type="match status" value="1"/>
</dbReference>
<evidence type="ECO:0000313" key="2">
    <source>
        <dbReference type="EMBL" id="PKF69114.1"/>
    </source>
</evidence>
<evidence type="ECO:0000259" key="1">
    <source>
        <dbReference type="PROSITE" id="PS50967"/>
    </source>
</evidence>
<dbReference type="Pfam" id="PF18305">
    <property type="entry name" value="DNA_pol_A_exoN"/>
    <property type="match status" value="1"/>
</dbReference>
<dbReference type="InterPro" id="IPR010997">
    <property type="entry name" value="HRDC-like_sf"/>
</dbReference>
<proteinExistence type="predicted"/>
<organism evidence="2 3">
    <name type="scientific">Corynebacterium mastitidis</name>
    <dbReference type="NCBI Taxonomy" id="161890"/>
    <lineage>
        <taxon>Bacteria</taxon>
        <taxon>Bacillati</taxon>
        <taxon>Actinomycetota</taxon>
        <taxon>Actinomycetes</taxon>
        <taxon>Mycobacteriales</taxon>
        <taxon>Corynebacteriaceae</taxon>
        <taxon>Corynebacterium</taxon>
    </lineage>
</organism>
<dbReference type="RefSeq" id="WP_101173273.1">
    <property type="nucleotide sequence ID" value="NZ_JBBMMG010000032.1"/>
</dbReference>
<dbReference type="PROSITE" id="PS50967">
    <property type="entry name" value="HRDC"/>
    <property type="match status" value="1"/>
</dbReference>
<dbReference type="InterPro" id="IPR044876">
    <property type="entry name" value="HRDC_dom_sf"/>
</dbReference>
<dbReference type="GO" id="GO:0000166">
    <property type="term" value="F:nucleotide binding"/>
    <property type="evidence" value="ECO:0007669"/>
    <property type="project" value="InterPro"/>
</dbReference>
<dbReference type="InterPro" id="IPR036397">
    <property type="entry name" value="RNaseH_sf"/>
</dbReference>
<dbReference type="PANTHER" id="PTHR47649">
    <property type="entry name" value="RIBONUCLEASE D"/>
    <property type="match status" value="1"/>
</dbReference>
<dbReference type="Proteomes" id="UP000233249">
    <property type="component" value="Unassembled WGS sequence"/>
</dbReference>
<dbReference type="InterPro" id="IPR051086">
    <property type="entry name" value="RNase_D-like"/>
</dbReference>
<comment type="caution">
    <text evidence="2">The sequence shown here is derived from an EMBL/GenBank/DDBJ whole genome shotgun (WGS) entry which is preliminary data.</text>
</comment>
<dbReference type="InterPro" id="IPR012337">
    <property type="entry name" value="RNaseH-like_sf"/>
</dbReference>
<dbReference type="Gene3D" id="3.30.420.10">
    <property type="entry name" value="Ribonuclease H-like superfamily/Ribonuclease H"/>
    <property type="match status" value="1"/>
</dbReference>
<dbReference type="AlphaFoldDB" id="A0A2N0X8U2"/>
<dbReference type="GO" id="GO:0003676">
    <property type="term" value="F:nucleic acid binding"/>
    <property type="evidence" value="ECO:0007669"/>
    <property type="project" value="InterPro"/>
</dbReference>
<dbReference type="Pfam" id="PF01612">
    <property type="entry name" value="DNA_pol_A_exo1"/>
    <property type="match status" value="1"/>
</dbReference>
<dbReference type="OrthoDB" id="144122at2"/>
<dbReference type="CDD" id="cd06142">
    <property type="entry name" value="RNaseD_exo"/>
    <property type="match status" value="1"/>
</dbReference>
<dbReference type="GO" id="GO:0008408">
    <property type="term" value="F:3'-5' exonuclease activity"/>
    <property type="evidence" value="ECO:0007669"/>
    <property type="project" value="InterPro"/>
</dbReference>
<dbReference type="InterPro" id="IPR002562">
    <property type="entry name" value="3'-5'_exonuclease_dom"/>
</dbReference>